<dbReference type="SUPFAM" id="SSF54060">
    <property type="entry name" value="His-Me finger endonucleases"/>
    <property type="match status" value="2"/>
</dbReference>
<name>M1I3A0_9PHYC</name>
<evidence type="ECO:0008006" key="2">
    <source>
        <dbReference type="Google" id="ProtNLM"/>
    </source>
</evidence>
<reference evidence="1" key="1">
    <citation type="submission" date="2012-10" db="EMBL/GenBank/DDBJ databases">
        <title>Towards defining the chloroviruses: a genomic journey through a genus of large DNA viruses.</title>
        <authorList>
            <person name="Jeanniard A."/>
            <person name="Dunigan D.D."/>
            <person name="Gurnon J.R."/>
            <person name="Agarkova I."/>
            <person name="Kang M."/>
            <person name="Vitek J."/>
            <person name="Duncan G."/>
            <person name="McClung O.W."/>
            <person name="Larsen M."/>
            <person name="Claverie J.-M."/>
            <person name="Van Etten J.L."/>
            <person name="Blanc G."/>
        </authorList>
    </citation>
    <scope>NUCLEOTIDE SEQUENCE</scope>
</reference>
<dbReference type="EMBL" id="JX997183">
    <property type="protein sequence ID" value="AGE58732.1"/>
    <property type="molecule type" value="Genomic_DNA"/>
</dbReference>
<accession>M1I3A0</accession>
<dbReference type="Gene3D" id="3.90.75.20">
    <property type="match status" value="2"/>
</dbReference>
<dbReference type="InterPro" id="IPR044925">
    <property type="entry name" value="His-Me_finger_sf"/>
</dbReference>
<gene>
    <name evidence="1" type="primary">NYs-1_439L</name>
    <name evidence="1" type="ORF">PBCVNYs1_439L</name>
</gene>
<dbReference type="KEGG" id="vg:40525596"/>
<evidence type="ECO:0000313" key="1">
    <source>
        <dbReference type="EMBL" id="AGE58732.1"/>
    </source>
</evidence>
<sequence>MKTIEYYYKDGRHEIFDKYYGDNDMIRNKKTNKEITQQLTKDGYKRVVIVSNDGKQKNLLVHRIIASTFLGAPPTLDHTPDHYNRNRADNTLDNIIWKCKKEQRANQERPETCKSAFIIVRDEVEKTSKEWVKHLENEKTPYGNVFTENLVRCYAQKKQHGFTYKEYPDLLGEVWKKIIWSLNTKGSWEISNKKRVKYKTKYADNVINVTQLGTQSGYPVICVNGRNKYVHILCFQAFYPEAYAAMKPDEIIRHRHDDPLDFRPENLLIGTQSMNMKDSHDNGKHDGKKTMRKACISYINGVKEKEHKSLADAELYLKSQGYKKASYSKIGMVLRNRRKTAYDRTWNRIIT</sequence>
<protein>
    <recommendedName>
        <fullName evidence="2">HNH nuclease domain-containing protein</fullName>
    </recommendedName>
</protein>
<dbReference type="RefSeq" id="YP_009665377.1">
    <property type="nucleotide sequence ID" value="NC_043235.1"/>
</dbReference>
<proteinExistence type="predicted"/>
<dbReference type="GeneID" id="40525596"/>
<organism evidence="1">
    <name type="scientific">Paramecium bursaria Chlorella virus NYs1</name>
    <dbReference type="NCBI Taxonomy" id="83442"/>
    <lineage>
        <taxon>Viruses</taxon>
        <taxon>Varidnaviria</taxon>
        <taxon>Bamfordvirae</taxon>
        <taxon>Nucleocytoviricota</taxon>
        <taxon>Megaviricetes</taxon>
        <taxon>Algavirales</taxon>
        <taxon>Phycodnaviridae</taxon>
        <taxon>Chlorovirus</taxon>
        <taxon>Chlorovirus newyorkense</taxon>
    </lineage>
</organism>